<evidence type="ECO:0000259" key="3">
    <source>
        <dbReference type="Pfam" id="PF00144"/>
    </source>
</evidence>
<dbReference type="PANTHER" id="PTHR43283">
    <property type="entry name" value="BETA-LACTAMASE-RELATED"/>
    <property type="match status" value="1"/>
</dbReference>
<sequence length="406" mass="42940">MTTTRRAALRMLGVSSVAAAAAGAAAAGGTAWADAAPGAEPEAAAGSASARVPKDLRPGGELDRVITEQEALDNFSGSLLITHHGRTVLARSCGWANKARGIRNSPDTLFGLASVAKVFTGVAISQLAQAGKLRYSDTVGTHLSGFSAEVANQVTIHHLLTHSSGLGDYMGLPEYHEASRTWDRMQQVWDGIGAFVRTEKLAFPPGVGNTYSNSAYHVLNEIIAKVSGRPLETYFRENVYGPAGMSRTGAYTRPQLLTDRGIAHPYARVPGSAERVDRLDNEGFAPGAYSTCAEMARFARMLWQAKLMNRAYTDLTLSGKIPGTGFRPGPGAPPGPPPILFQSYGLLATLLGADWTYGHNGGSSNGAATELSFFPRTGYALVILSNYETESTRPVGSLARRLIAAA</sequence>
<feature type="signal peptide" evidence="2">
    <location>
        <begin position="1"/>
        <end position="26"/>
    </location>
</feature>
<dbReference type="InterPro" id="IPR050789">
    <property type="entry name" value="Diverse_Enzym_Activities"/>
</dbReference>
<name>A0AA41TXZ7_9ACTN</name>
<dbReference type="PROSITE" id="PS51318">
    <property type="entry name" value="TAT"/>
    <property type="match status" value="1"/>
</dbReference>
<proteinExistence type="predicted"/>
<dbReference type="AlphaFoldDB" id="A0AA41TXZ7"/>
<keyword evidence="1" id="KW-0378">Hydrolase</keyword>
<keyword evidence="5" id="KW-1185">Reference proteome</keyword>
<dbReference type="Pfam" id="PF00144">
    <property type="entry name" value="Beta-lactamase"/>
    <property type="match status" value="1"/>
</dbReference>
<dbReference type="InterPro" id="IPR012338">
    <property type="entry name" value="Beta-lactam/transpept-like"/>
</dbReference>
<feature type="domain" description="Beta-lactamase-related" evidence="3">
    <location>
        <begin position="70"/>
        <end position="402"/>
    </location>
</feature>
<dbReference type="EMBL" id="JAKFHA010000003">
    <property type="protein sequence ID" value="MCF2527338.1"/>
    <property type="molecule type" value="Genomic_DNA"/>
</dbReference>
<comment type="caution">
    <text evidence="4">The sequence shown here is derived from an EMBL/GenBank/DDBJ whole genome shotgun (WGS) entry which is preliminary data.</text>
</comment>
<evidence type="ECO:0000313" key="5">
    <source>
        <dbReference type="Proteomes" id="UP001165378"/>
    </source>
</evidence>
<evidence type="ECO:0000256" key="2">
    <source>
        <dbReference type="SAM" id="SignalP"/>
    </source>
</evidence>
<evidence type="ECO:0000313" key="4">
    <source>
        <dbReference type="EMBL" id="MCF2527338.1"/>
    </source>
</evidence>
<keyword evidence="2" id="KW-0732">Signal</keyword>
<protein>
    <submittedName>
        <fullName evidence="4">Beta-lactamase family protein</fullName>
    </submittedName>
</protein>
<dbReference type="GO" id="GO:0016787">
    <property type="term" value="F:hydrolase activity"/>
    <property type="evidence" value="ECO:0007669"/>
    <property type="project" value="UniProtKB-KW"/>
</dbReference>
<dbReference type="RefSeq" id="WP_235051474.1">
    <property type="nucleotide sequence ID" value="NZ_JAKFHA010000003.1"/>
</dbReference>
<feature type="chain" id="PRO_5041260922" evidence="2">
    <location>
        <begin position="27"/>
        <end position="406"/>
    </location>
</feature>
<evidence type="ECO:0000256" key="1">
    <source>
        <dbReference type="ARBA" id="ARBA00022801"/>
    </source>
</evidence>
<dbReference type="PANTHER" id="PTHR43283:SF11">
    <property type="entry name" value="BETA-LACTAMASE-RELATED DOMAIN-CONTAINING PROTEIN"/>
    <property type="match status" value="1"/>
</dbReference>
<accession>A0AA41TXZ7</accession>
<organism evidence="4 5">
    <name type="scientific">Yinghuangia soli</name>
    <dbReference type="NCBI Taxonomy" id="2908204"/>
    <lineage>
        <taxon>Bacteria</taxon>
        <taxon>Bacillati</taxon>
        <taxon>Actinomycetota</taxon>
        <taxon>Actinomycetes</taxon>
        <taxon>Kitasatosporales</taxon>
        <taxon>Streptomycetaceae</taxon>
        <taxon>Yinghuangia</taxon>
    </lineage>
</organism>
<gene>
    <name evidence="4" type="ORF">LZ495_08960</name>
</gene>
<dbReference type="Proteomes" id="UP001165378">
    <property type="component" value="Unassembled WGS sequence"/>
</dbReference>
<dbReference type="InterPro" id="IPR006311">
    <property type="entry name" value="TAT_signal"/>
</dbReference>
<dbReference type="SUPFAM" id="SSF56601">
    <property type="entry name" value="beta-lactamase/transpeptidase-like"/>
    <property type="match status" value="1"/>
</dbReference>
<dbReference type="Gene3D" id="3.40.710.10">
    <property type="entry name" value="DD-peptidase/beta-lactamase superfamily"/>
    <property type="match status" value="1"/>
</dbReference>
<dbReference type="InterPro" id="IPR001466">
    <property type="entry name" value="Beta-lactam-related"/>
</dbReference>
<reference evidence="4" key="1">
    <citation type="submission" date="2022-01" db="EMBL/GenBank/DDBJ databases">
        <title>Genome-Based Taxonomic Classification of the Phylum Actinobacteria.</title>
        <authorList>
            <person name="Gao Y."/>
        </authorList>
    </citation>
    <scope>NUCLEOTIDE SEQUENCE</scope>
    <source>
        <strain evidence="4">KLBMP 8922</strain>
    </source>
</reference>